<feature type="binding site" evidence="15 16">
    <location>
        <begin position="137"/>
        <end position="142"/>
    </location>
    <ligand>
        <name>S-adenosyl-L-methionine</name>
        <dbReference type="ChEBI" id="CHEBI:59789"/>
    </ligand>
</feature>
<feature type="binding site" evidence="15 16">
    <location>
        <position position="117"/>
    </location>
    <ligand>
        <name>S-adenosyl-L-methionine</name>
        <dbReference type="ChEBI" id="CHEBI:59789"/>
    </ligand>
</feature>
<evidence type="ECO:0000256" key="8">
    <source>
        <dbReference type="ARBA" id="ARBA00022603"/>
    </source>
</evidence>
<comment type="subunit">
    <text evidence="4 15 17">Homodimer.</text>
</comment>
<evidence type="ECO:0000256" key="11">
    <source>
        <dbReference type="ARBA" id="ARBA00022694"/>
    </source>
</evidence>
<reference evidence="19 20" key="1">
    <citation type="journal article" date="2009" name="Stand. Genomic Sci.">
        <title>Complete genome sequence of Rhodothermus marinus type strain (R-10).</title>
        <authorList>
            <person name="Nolan M."/>
            <person name="Tindall B.J."/>
            <person name="Pomrenke H."/>
            <person name="Lapidus A."/>
            <person name="Copeland A."/>
            <person name="Glavina Del Rio T."/>
            <person name="Lucas S."/>
            <person name="Chen F."/>
            <person name="Tice H."/>
            <person name="Cheng J.F."/>
            <person name="Saunders E."/>
            <person name="Han C."/>
            <person name="Bruce D."/>
            <person name="Goodwin L."/>
            <person name="Chain P."/>
            <person name="Pitluck S."/>
            <person name="Ovchinikova G."/>
            <person name="Pati A."/>
            <person name="Ivanova N."/>
            <person name="Mavromatis K."/>
            <person name="Chen A."/>
            <person name="Palaniappan K."/>
            <person name="Land M."/>
            <person name="Hauser L."/>
            <person name="Chang Y.J."/>
            <person name="Jeffries C.D."/>
            <person name="Brettin T."/>
            <person name="Goker M."/>
            <person name="Bristow J."/>
            <person name="Eisen J.A."/>
            <person name="Markowitz V."/>
            <person name="Hugenholtz P."/>
            <person name="Kyrpides N.C."/>
            <person name="Klenk H.P."/>
            <person name="Detter J.C."/>
        </authorList>
    </citation>
    <scope>NUCLEOTIDE SEQUENCE [LARGE SCALE GENOMIC DNA]</scope>
    <source>
        <strain evidence="20">ATCC 43812 / DSM 4252 / R-10</strain>
    </source>
</reference>
<dbReference type="HAMAP" id="MF_00605">
    <property type="entry name" value="TrmD"/>
    <property type="match status" value="1"/>
</dbReference>
<dbReference type="FunFam" id="1.10.1270.20:FF:000001">
    <property type="entry name" value="tRNA (guanine-N(1)-)-methyltransferase"/>
    <property type="match status" value="1"/>
</dbReference>
<protein>
    <recommendedName>
        <fullName evidence="6 15">tRNA (guanine-N(1)-)-methyltransferase</fullName>
        <ecNumber evidence="5 15">2.1.1.228</ecNumber>
    </recommendedName>
    <alternativeName>
        <fullName evidence="12 15">M1G-methyltransferase</fullName>
    </alternativeName>
    <alternativeName>
        <fullName evidence="13 15">tRNA [GM37] methyltransferase</fullName>
    </alternativeName>
</protein>
<dbReference type="InterPro" id="IPR029028">
    <property type="entry name" value="Alpha/beta_knot_MTases"/>
</dbReference>
<evidence type="ECO:0000256" key="17">
    <source>
        <dbReference type="RuleBase" id="RU003464"/>
    </source>
</evidence>
<evidence type="ECO:0000313" key="20">
    <source>
        <dbReference type="Proteomes" id="UP000002221"/>
    </source>
</evidence>
<dbReference type="PANTHER" id="PTHR46417:SF1">
    <property type="entry name" value="TRNA (GUANINE-N(1)-)-METHYLTRANSFERASE"/>
    <property type="match status" value="1"/>
</dbReference>
<accession>D0MHG5</accession>
<comment type="similarity">
    <text evidence="3 15 17">Belongs to the RNA methyltransferase TrmD family.</text>
</comment>
<sequence>MRIDILTAFPDLVRGPLAYSIIRRARERGLVDIRVHDLRDYTTDRHRQIDDYPYGGGGGMVLKPEPIFRCIEAIQEEAAREGRKIDEVIYLTPDGQVFNQELANRLSLCQHLVLLAGHYKGVDQRVRDALVTMELSIGDYVLSGGELPALVVVDAVVRLIPGVLGDAESALTDSFQDGLLDAPVYTRPAVFRSMAVPEVLRSGDHKRIAAWREEQRLLKTRQRRPDLLEKLEPSTTHDE</sequence>
<keyword evidence="7 15" id="KW-0963">Cytoplasm</keyword>
<evidence type="ECO:0000313" key="19">
    <source>
        <dbReference type="EMBL" id="ACY47923.1"/>
    </source>
</evidence>
<evidence type="ECO:0000256" key="4">
    <source>
        <dbReference type="ARBA" id="ARBA00011738"/>
    </source>
</evidence>
<keyword evidence="10 15" id="KW-0949">S-adenosyl-L-methionine</keyword>
<dbReference type="RefSeq" id="WP_012843535.1">
    <property type="nucleotide sequence ID" value="NC_013501.1"/>
</dbReference>
<evidence type="ECO:0000256" key="2">
    <source>
        <dbReference type="ARBA" id="ARBA00004496"/>
    </source>
</evidence>
<evidence type="ECO:0000256" key="16">
    <source>
        <dbReference type="PIRSR" id="PIRSR000386-1"/>
    </source>
</evidence>
<dbReference type="NCBIfam" id="NF000648">
    <property type="entry name" value="PRK00026.1"/>
    <property type="match status" value="1"/>
</dbReference>
<evidence type="ECO:0000256" key="7">
    <source>
        <dbReference type="ARBA" id="ARBA00022490"/>
    </source>
</evidence>
<dbReference type="PIRSF" id="PIRSF000386">
    <property type="entry name" value="tRNA_mtase"/>
    <property type="match status" value="1"/>
</dbReference>
<dbReference type="FunFam" id="3.40.1280.10:FF:000001">
    <property type="entry name" value="tRNA (guanine-N(1)-)-methyltransferase"/>
    <property type="match status" value="1"/>
</dbReference>
<dbReference type="InterPro" id="IPR002649">
    <property type="entry name" value="tRNA_m1G_MeTrfase_TrmD"/>
</dbReference>
<evidence type="ECO:0000256" key="6">
    <source>
        <dbReference type="ARBA" id="ARBA00014679"/>
    </source>
</evidence>
<evidence type="ECO:0000256" key="5">
    <source>
        <dbReference type="ARBA" id="ARBA00012807"/>
    </source>
</evidence>
<evidence type="ECO:0000256" key="1">
    <source>
        <dbReference type="ARBA" id="ARBA00002634"/>
    </source>
</evidence>
<dbReference type="STRING" id="518766.Rmar_1030"/>
<evidence type="ECO:0000256" key="12">
    <source>
        <dbReference type="ARBA" id="ARBA00029736"/>
    </source>
</evidence>
<evidence type="ECO:0000256" key="15">
    <source>
        <dbReference type="HAMAP-Rule" id="MF_00605"/>
    </source>
</evidence>
<evidence type="ECO:0000256" key="14">
    <source>
        <dbReference type="ARBA" id="ARBA00047783"/>
    </source>
</evidence>
<evidence type="ECO:0000256" key="10">
    <source>
        <dbReference type="ARBA" id="ARBA00022691"/>
    </source>
</evidence>
<dbReference type="GO" id="GO:0002939">
    <property type="term" value="P:tRNA N1-guanine methylation"/>
    <property type="evidence" value="ECO:0007669"/>
    <property type="project" value="TreeGrafter"/>
</dbReference>
<dbReference type="InterPro" id="IPR029026">
    <property type="entry name" value="tRNA_m1G_MTases_N"/>
</dbReference>
<evidence type="ECO:0000256" key="13">
    <source>
        <dbReference type="ARBA" id="ARBA00033392"/>
    </source>
</evidence>
<comment type="catalytic activity">
    <reaction evidence="14 15 17">
        <text>guanosine(37) in tRNA + S-adenosyl-L-methionine = N(1)-methylguanosine(37) in tRNA + S-adenosyl-L-homocysteine + H(+)</text>
        <dbReference type="Rhea" id="RHEA:36899"/>
        <dbReference type="Rhea" id="RHEA-COMP:10145"/>
        <dbReference type="Rhea" id="RHEA-COMP:10147"/>
        <dbReference type="ChEBI" id="CHEBI:15378"/>
        <dbReference type="ChEBI" id="CHEBI:57856"/>
        <dbReference type="ChEBI" id="CHEBI:59789"/>
        <dbReference type="ChEBI" id="CHEBI:73542"/>
        <dbReference type="ChEBI" id="CHEBI:74269"/>
        <dbReference type="EC" id="2.1.1.228"/>
    </reaction>
</comment>
<keyword evidence="9 15" id="KW-0808">Transferase</keyword>
<dbReference type="CDD" id="cd18080">
    <property type="entry name" value="TrmD-like"/>
    <property type="match status" value="1"/>
</dbReference>
<dbReference type="AlphaFoldDB" id="D0MHG5"/>
<keyword evidence="11 15" id="KW-0819">tRNA processing</keyword>
<comment type="function">
    <text evidence="1 15 17">Specifically methylates guanosine-37 in various tRNAs.</text>
</comment>
<dbReference type="InterPro" id="IPR016009">
    <property type="entry name" value="tRNA_MeTrfase_TRMD/TRM10"/>
</dbReference>
<dbReference type="KEGG" id="rmr:Rmar_1030"/>
<keyword evidence="8 15" id="KW-0489">Methyltransferase</keyword>
<dbReference type="SUPFAM" id="SSF75217">
    <property type="entry name" value="alpha/beta knot"/>
    <property type="match status" value="1"/>
</dbReference>
<dbReference type="InterPro" id="IPR023148">
    <property type="entry name" value="tRNA_m1G_MeTrfase_C_sf"/>
</dbReference>
<dbReference type="Proteomes" id="UP000002221">
    <property type="component" value="Chromosome"/>
</dbReference>
<name>D0MHG5_RHOM4</name>
<comment type="subcellular location">
    <subcellularLocation>
        <location evidence="2 15 17">Cytoplasm</location>
    </subcellularLocation>
</comment>
<keyword evidence="20" id="KW-1185">Reference proteome</keyword>
<feature type="domain" description="tRNA methyltransferase TRMD/TRM10-type" evidence="18">
    <location>
        <begin position="1"/>
        <end position="230"/>
    </location>
</feature>
<dbReference type="Gene3D" id="3.40.1280.10">
    <property type="match status" value="1"/>
</dbReference>
<dbReference type="NCBIfam" id="TIGR00088">
    <property type="entry name" value="trmD"/>
    <property type="match status" value="1"/>
</dbReference>
<dbReference type="Gene3D" id="1.10.1270.20">
    <property type="entry name" value="tRNA(m1g37)methyltransferase, domain 2"/>
    <property type="match status" value="1"/>
</dbReference>
<dbReference type="EMBL" id="CP001807">
    <property type="protein sequence ID" value="ACY47923.1"/>
    <property type="molecule type" value="Genomic_DNA"/>
</dbReference>
<dbReference type="GO" id="GO:0052906">
    <property type="term" value="F:tRNA (guanine(37)-N1)-methyltransferase activity"/>
    <property type="evidence" value="ECO:0007669"/>
    <property type="project" value="UniProtKB-UniRule"/>
</dbReference>
<evidence type="ECO:0000256" key="9">
    <source>
        <dbReference type="ARBA" id="ARBA00022679"/>
    </source>
</evidence>
<dbReference type="HOGENOM" id="CLU_047363_0_1_10"/>
<proteinExistence type="inferred from homology"/>
<evidence type="ECO:0000259" key="18">
    <source>
        <dbReference type="Pfam" id="PF01746"/>
    </source>
</evidence>
<organism evidence="19 20">
    <name type="scientific">Rhodothermus marinus (strain ATCC 43812 / DSM 4252 / R-10)</name>
    <name type="common">Rhodothermus obamensis</name>
    <dbReference type="NCBI Taxonomy" id="518766"/>
    <lineage>
        <taxon>Bacteria</taxon>
        <taxon>Pseudomonadati</taxon>
        <taxon>Rhodothermota</taxon>
        <taxon>Rhodothermia</taxon>
        <taxon>Rhodothermales</taxon>
        <taxon>Rhodothermaceae</taxon>
        <taxon>Rhodothermus</taxon>
    </lineage>
</organism>
<dbReference type="GO" id="GO:0005829">
    <property type="term" value="C:cytosol"/>
    <property type="evidence" value="ECO:0007669"/>
    <property type="project" value="TreeGrafter"/>
</dbReference>
<dbReference type="EC" id="2.1.1.228" evidence="5 15"/>
<dbReference type="eggNOG" id="COG0336">
    <property type="taxonomic scope" value="Bacteria"/>
</dbReference>
<dbReference type="Pfam" id="PF01746">
    <property type="entry name" value="tRNA_m1G_MT"/>
    <property type="match status" value="1"/>
</dbReference>
<dbReference type="OrthoDB" id="9807416at2"/>
<dbReference type="PANTHER" id="PTHR46417">
    <property type="entry name" value="TRNA (GUANINE-N(1)-)-METHYLTRANSFERASE"/>
    <property type="match status" value="1"/>
</dbReference>
<evidence type="ECO:0000256" key="3">
    <source>
        <dbReference type="ARBA" id="ARBA00007630"/>
    </source>
</evidence>
<gene>
    <name evidence="15" type="primary">trmD</name>
    <name evidence="19" type="ordered locus">Rmar_1030</name>
</gene>